<dbReference type="AlphaFoldDB" id="A0A0F9SQ82"/>
<accession>A0A0F9SQ82</accession>
<gene>
    <name evidence="1" type="ORF">LCGC14_0443930</name>
</gene>
<dbReference type="EMBL" id="LAZR01000432">
    <property type="protein sequence ID" value="KKN69104.1"/>
    <property type="molecule type" value="Genomic_DNA"/>
</dbReference>
<proteinExistence type="predicted"/>
<organism evidence="1">
    <name type="scientific">marine sediment metagenome</name>
    <dbReference type="NCBI Taxonomy" id="412755"/>
    <lineage>
        <taxon>unclassified sequences</taxon>
        <taxon>metagenomes</taxon>
        <taxon>ecological metagenomes</taxon>
    </lineage>
</organism>
<evidence type="ECO:0000313" key="1">
    <source>
        <dbReference type="EMBL" id="KKN69104.1"/>
    </source>
</evidence>
<sequence length="117" mass="12999">MTEKDHSSKYHYCAECLLDKAPGMKTWVETHGGKEDEGLPHVYNDDNASPKAGHCQNYLGCGWGLSKEGAMFPLCPDGLCWLCCARDLRQMSGYEDIHVPPCIEYALLMQEVKGVSS</sequence>
<name>A0A0F9SQ82_9ZZZZ</name>
<protein>
    <submittedName>
        <fullName evidence="1">Uncharacterized protein</fullName>
    </submittedName>
</protein>
<reference evidence="1" key="1">
    <citation type="journal article" date="2015" name="Nature">
        <title>Complex archaea that bridge the gap between prokaryotes and eukaryotes.</title>
        <authorList>
            <person name="Spang A."/>
            <person name="Saw J.H."/>
            <person name="Jorgensen S.L."/>
            <person name="Zaremba-Niedzwiedzka K."/>
            <person name="Martijn J."/>
            <person name="Lind A.E."/>
            <person name="van Eijk R."/>
            <person name="Schleper C."/>
            <person name="Guy L."/>
            <person name="Ettema T.J."/>
        </authorList>
    </citation>
    <scope>NUCLEOTIDE SEQUENCE</scope>
</reference>
<comment type="caution">
    <text evidence="1">The sequence shown here is derived from an EMBL/GenBank/DDBJ whole genome shotgun (WGS) entry which is preliminary data.</text>
</comment>